<gene>
    <name evidence="1" type="ORF">P1J78_17815</name>
</gene>
<accession>A0AAE3NUN5</accession>
<name>A0AAE3NUN5_9RHOB</name>
<dbReference type="EMBL" id="JARGYC010000055">
    <property type="protein sequence ID" value="MDF0602599.1"/>
    <property type="molecule type" value="Genomic_DNA"/>
</dbReference>
<dbReference type="Gene3D" id="1.25.40.380">
    <property type="entry name" value="Protein of unknown function DUF1810"/>
    <property type="match status" value="1"/>
</dbReference>
<proteinExistence type="predicted"/>
<dbReference type="InterPro" id="IPR014937">
    <property type="entry name" value="DUF1810"/>
</dbReference>
<sequence>MSDLDRFVEAQVTTYPVALTEIEAGRKQSHWMWYIFPQLAGLGRSERARYYGLSGLAEARDYWAHPVLGARLDEISRALLAHAGTPPEAILGSVDALKLRSCATLFEVAAEGAGPFAELLEAFYGGERCPLTLEELERG</sequence>
<dbReference type="InterPro" id="IPR036287">
    <property type="entry name" value="Rv1873-like_sf"/>
</dbReference>
<dbReference type="PIRSF" id="PIRSF008546">
    <property type="entry name" value="UCP008546"/>
    <property type="match status" value="1"/>
</dbReference>
<dbReference type="AlphaFoldDB" id="A0AAE3NUN5"/>
<protein>
    <submittedName>
        <fullName evidence="1">DUF1810 domain-containing protein</fullName>
    </submittedName>
</protein>
<dbReference type="Pfam" id="PF08837">
    <property type="entry name" value="DUF1810"/>
    <property type="match status" value="1"/>
</dbReference>
<dbReference type="RefSeq" id="WP_275568726.1">
    <property type="nucleotide sequence ID" value="NZ_JARGYC010000055.1"/>
</dbReference>
<reference evidence="1" key="1">
    <citation type="submission" date="2023-03" db="EMBL/GenBank/DDBJ databases">
        <title>Multiphase analysis and comparison of six strains from genera Psychromarinibacter, Lutimaribacter, and Maritimibacter, including a novel species: Psychromarinibacter sediminicola sp. nov.</title>
        <authorList>
            <person name="Wang Y.-H."/>
            <person name="Ye M.-Q."/>
            <person name="Du Z.-J."/>
        </authorList>
    </citation>
    <scope>NUCLEOTIDE SEQUENCE</scope>
    <source>
        <strain evidence="1">C21-152</strain>
    </source>
</reference>
<keyword evidence="2" id="KW-1185">Reference proteome</keyword>
<organism evidence="1 2">
    <name type="scientific">Psychromarinibacter sediminicola</name>
    <dbReference type="NCBI Taxonomy" id="3033385"/>
    <lineage>
        <taxon>Bacteria</taxon>
        <taxon>Pseudomonadati</taxon>
        <taxon>Pseudomonadota</taxon>
        <taxon>Alphaproteobacteria</taxon>
        <taxon>Rhodobacterales</taxon>
        <taxon>Paracoccaceae</taxon>
        <taxon>Psychromarinibacter</taxon>
    </lineage>
</organism>
<comment type="caution">
    <text evidence="1">The sequence shown here is derived from an EMBL/GenBank/DDBJ whole genome shotgun (WGS) entry which is preliminary data.</text>
</comment>
<evidence type="ECO:0000313" key="2">
    <source>
        <dbReference type="Proteomes" id="UP001220964"/>
    </source>
</evidence>
<dbReference type="Proteomes" id="UP001220964">
    <property type="component" value="Unassembled WGS sequence"/>
</dbReference>
<evidence type="ECO:0000313" key="1">
    <source>
        <dbReference type="EMBL" id="MDF0602599.1"/>
    </source>
</evidence>
<dbReference type="SUPFAM" id="SSF140736">
    <property type="entry name" value="Rv1873-like"/>
    <property type="match status" value="1"/>
</dbReference>